<reference evidence="1 2" key="1">
    <citation type="submission" date="2014-04" db="EMBL/GenBank/DDBJ databases">
        <title>Draft Genome Sequence of Synergistes jonesii.</title>
        <authorList>
            <person name="Coil D.A."/>
            <person name="Eisen J.A."/>
            <person name="Holland-Moritz H.E."/>
        </authorList>
    </citation>
    <scope>NUCLEOTIDE SEQUENCE [LARGE SCALE GENOMIC DNA]</scope>
    <source>
        <strain evidence="1 2">78-1</strain>
    </source>
</reference>
<evidence type="ECO:0000313" key="2">
    <source>
        <dbReference type="Proteomes" id="UP000027665"/>
    </source>
</evidence>
<dbReference type="GO" id="GO:0008705">
    <property type="term" value="F:methionine synthase activity"/>
    <property type="evidence" value="ECO:0007669"/>
    <property type="project" value="InterPro"/>
</dbReference>
<dbReference type="Proteomes" id="UP000027665">
    <property type="component" value="Unassembled WGS sequence"/>
</dbReference>
<evidence type="ECO:0000313" key="1">
    <source>
        <dbReference type="EMBL" id="KEJ93494.1"/>
    </source>
</evidence>
<organism evidence="1 2">
    <name type="scientific">Synergistes jonesii</name>
    <dbReference type="NCBI Taxonomy" id="2754"/>
    <lineage>
        <taxon>Bacteria</taxon>
        <taxon>Thermotogati</taxon>
        <taxon>Synergistota</taxon>
        <taxon>Synergistia</taxon>
        <taxon>Synergistales</taxon>
        <taxon>Synergistaceae</taxon>
        <taxon>Synergistes</taxon>
    </lineage>
</organism>
<gene>
    <name evidence="1" type="ORF">EH55_01610</name>
</gene>
<dbReference type="RefSeq" id="WP_037973967.1">
    <property type="nucleotide sequence ID" value="NZ_JMKI01000002.1"/>
</dbReference>
<dbReference type="Gene3D" id="3.40.109.40">
    <property type="match status" value="1"/>
</dbReference>
<comment type="caution">
    <text evidence="1">The sequence shown here is derived from an EMBL/GenBank/DDBJ whole genome shotgun (WGS) entry which is preliminary data.</text>
</comment>
<dbReference type="OrthoDB" id="1420678at2"/>
<dbReference type="EMBL" id="JMKI01000002">
    <property type="protein sequence ID" value="KEJ93494.1"/>
    <property type="molecule type" value="Genomic_DNA"/>
</dbReference>
<evidence type="ECO:0008006" key="3">
    <source>
        <dbReference type="Google" id="ProtNLM"/>
    </source>
</evidence>
<dbReference type="SUPFAM" id="SSF56507">
    <property type="entry name" value="Methionine synthase activation domain-like"/>
    <property type="match status" value="1"/>
</dbReference>
<dbReference type="GeneID" id="90982384"/>
<sequence length="237" mass="25891">MEILEISGVSFGWEEMISNALKKGRKRKPSEDMINTVKRAYEKGLVCLDMRSALEIYKKESDGDGYIVISREGGRCEKLFVGPKAGLLAPAEEVAILLCTVGSRLIDSMRESEKAGDYLLMYYLDVFGVLALAGLSSKAHARVSEIAASKGWGAGPVMQPGSVPGWSVEGQRDLYRLAHGEMIGLTLNDASFLIPHLSESSLTGIGPHYGGEPSVKMCAVCSRRDKCLWRRENVSDE</sequence>
<dbReference type="AlphaFoldDB" id="A0A073IUM9"/>
<keyword evidence="2" id="KW-1185">Reference proteome</keyword>
<dbReference type="InterPro" id="IPR037010">
    <property type="entry name" value="VitB12-dep_Met_synth_activ_sf"/>
</dbReference>
<dbReference type="eggNOG" id="COG1410">
    <property type="taxonomic scope" value="Bacteria"/>
</dbReference>
<name>A0A073IUM9_9BACT</name>
<proteinExistence type="predicted"/>
<accession>A0A073IUM9</accession>
<dbReference type="STRING" id="2754.EH55_01610"/>
<protein>
    <recommendedName>
        <fullName evidence="3">AdoMet activation domain-containing protein</fullName>
    </recommendedName>
</protein>